<name>A0A2K2UBA3_9ACTN</name>
<keyword evidence="5 10" id="KW-0479">Metal-binding</keyword>
<dbReference type="InterPro" id="IPR024932">
    <property type="entry name" value="ApbE"/>
</dbReference>
<keyword evidence="14" id="KW-1185">Reference proteome</keyword>
<dbReference type="PANTHER" id="PTHR30040:SF2">
    <property type="entry name" value="FAD:PROTEIN FMN TRANSFERASE"/>
    <property type="match status" value="1"/>
</dbReference>
<evidence type="ECO:0000256" key="1">
    <source>
        <dbReference type="ARBA" id="ARBA00011955"/>
    </source>
</evidence>
<evidence type="ECO:0000256" key="7">
    <source>
        <dbReference type="ARBA" id="ARBA00022842"/>
    </source>
</evidence>
<feature type="binding site" evidence="11">
    <location>
        <position position="312"/>
    </location>
    <ligand>
        <name>Mg(2+)</name>
        <dbReference type="ChEBI" id="CHEBI:18420"/>
    </ligand>
</feature>
<gene>
    <name evidence="13" type="ORF">C2L71_07235</name>
</gene>
<protein>
    <recommendedName>
        <fullName evidence="2 10">FAD:protein FMN transferase</fullName>
        <ecNumber evidence="1 10">2.7.1.180</ecNumber>
    </recommendedName>
    <alternativeName>
        <fullName evidence="8 10">Flavin transferase</fullName>
    </alternativeName>
</protein>
<feature type="binding site" evidence="11">
    <location>
        <position position="194"/>
    </location>
    <ligand>
        <name>Mg(2+)</name>
        <dbReference type="ChEBI" id="CHEBI:18420"/>
    </ligand>
</feature>
<feature type="binding site" evidence="11">
    <location>
        <position position="308"/>
    </location>
    <ligand>
        <name>Mg(2+)</name>
        <dbReference type="ChEBI" id="CHEBI:18420"/>
    </ligand>
</feature>
<evidence type="ECO:0000256" key="10">
    <source>
        <dbReference type="PIRNR" id="PIRNR006268"/>
    </source>
</evidence>
<comment type="cofactor">
    <cofactor evidence="11">
        <name>Mg(2+)</name>
        <dbReference type="ChEBI" id="CHEBI:18420"/>
    </cofactor>
    <cofactor evidence="11">
        <name>Mn(2+)</name>
        <dbReference type="ChEBI" id="CHEBI:29035"/>
    </cofactor>
    <text evidence="11">Magnesium. Can also use manganese.</text>
</comment>
<dbReference type="Pfam" id="PF02424">
    <property type="entry name" value="ApbE"/>
    <property type="match status" value="1"/>
</dbReference>
<comment type="catalytic activity">
    <reaction evidence="9 10">
        <text>L-threonyl-[protein] + FAD = FMN-L-threonyl-[protein] + AMP + H(+)</text>
        <dbReference type="Rhea" id="RHEA:36847"/>
        <dbReference type="Rhea" id="RHEA-COMP:11060"/>
        <dbReference type="Rhea" id="RHEA-COMP:11061"/>
        <dbReference type="ChEBI" id="CHEBI:15378"/>
        <dbReference type="ChEBI" id="CHEBI:30013"/>
        <dbReference type="ChEBI" id="CHEBI:57692"/>
        <dbReference type="ChEBI" id="CHEBI:74257"/>
        <dbReference type="ChEBI" id="CHEBI:456215"/>
        <dbReference type="EC" id="2.7.1.180"/>
    </reaction>
</comment>
<dbReference type="EMBL" id="PPEK01000007">
    <property type="protein sequence ID" value="PNV67593.1"/>
    <property type="molecule type" value="Genomic_DNA"/>
</dbReference>
<evidence type="ECO:0000256" key="2">
    <source>
        <dbReference type="ARBA" id="ARBA00016337"/>
    </source>
</evidence>
<evidence type="ECO:0000256" key="9">
    <source>
        <dbReference type="ARBA" id="ARBA00048540"/>
    </source>
</evidence>
<dbReference type="GO" id="GO:0016740">
    <property type="term" value="F:transferase activity"/>
    <property type="evidence" value="ECO:0007669"/>
    <property type="project" value="UniProtKB-UniRule"/>
</dbReference>
<evidence type="ECO:0000313" key="13">
    <source>
        <dbReference type="EMBL" id="PNV67593.1"/>
    </source>
</evidence>
<dbReference type="Proteomes" id="UP000236197">
    <property type="component" value="Unassembled WGS sequence"/>
</dbReference>
<evidence type="ECO:0000256" key="11">
    <source>
        <dbReference type="PIRSR" id="PIRSR006268-2"/>
    </source>
</evidence>
<dbReference type="Gene3D" id="3.10.520.10">
    <property type="entry name" value="ApbE-like domains"/>
    <property type="match status" value="1"/>
</dbReference>
<evidence type="ECO:0000256" key="6">
    <source>
        <dbReference type="ARBA" id="ARBA00022827"/>
    </source>
</evidence>
<accession>A0A2K2UBA3</accession>
<keyword evidence="3 10" id="KW-0285">Flavoprotein</keyword>
<organism evidence="13 14">
    <name type="scientific">Enteroscipio rubneri</name>
    <dbReference type="NCBI Taxonomy" id="2070686"/>
    <lineage>
        <taxon>Bacteria</taxon>
        <taxon>Bacillati</taxon>
        <taxon>Actinomycetota</taxon>
        <taxon>Coriobacteriia</taxon>
        <taxon>Eggerthellales</taxon>
        <taxon>Eggerthellaceae</taxon>
        <taxon>Enteroscipio</taxon>
    </lineage>
</organism>
<sequence>MPVSIERVPRLNRHRNTGPRLPMLRAAIALAILAAFSLSSCAAKNDDTATATASFTAMDTAMTVTVHAHDRNEADEALSSCTEIVRGLDEALSPTEDGSWIARLNDADEPLPAPDDVEKLIEEALGMAEATGGAFDPTIYPLTSAWGFTSGNYRTPSDAEIETALTRVGFRSVDVDAASGAVTLDNEAQLDLGGIAKGYAADRITAELRDRNATGALVDLGGNVTVLGSKPDETPWTVGIADPHNPEALAGTLQLSEATVSTSGDYQRYFVDSEGIRRHHLIDPETGYPAESGLSSVSVVATSGAQADALSTALFVLGVDRAVDLWRATQNDEALAFEAVFIACDGSVLVTEGLSTSFAPSAAYDGRVETVPR</sequence>
<evidence type="ECO:0000313" key="14">
    <source>
        <dbReference type="Proteomes" id="UP000236197"/>
    </source>
</evidence>
<dbReference type="AlphaFoldDB" id="A0A2K2UBA3"/>
<dbReference type="PIRSF" id="PIRSF006268">
    <property type="entry name" value="ApbE"/>
    <property type="match status" value="1"/>
</dbReference>
<keyword evidence="12" id="KW-0732">Signal</keyword>
<feature type="chain" id="PRO_5039894692" description="FAD:protein FMN transferase" evidence="12">
    <location>
        <begin position="43"/>
        <end position="373"/>
    </location>
</feature>
<keyword evidence="7 10" id="KW-0460">Magnesium</keyword>
<evidence type="ECO:0000256" key="3">
    <source>
        <dbReference type="ARBA" id="ARBA00022630"/>
    </source>
</evidence>
<evidence type="ECO:0000256" key="4">
    <source>
        <dbReference type="ARBA" id="ARBA00022679"/>
    </source>
</evidence>
<reference evidence="14" key="1">
    <citation type="submission" date="2018-01" db="EMBL/GenBank/DDBJ databases">
        <title>Rubneribacter badeniensis gen. nov., sp. nov., and Colonibacter rubneri, gen. nov., sp. nov., WGS of new members of the Eggerthellaceae.</title>
        <authorList>
            <person name="Danylec N."/>
            <person name="Stoll D.A."/>
            <person name="Doetsch A."/>
            <person name="Kulling S.E."/>
            <person name="Huch M."/>
        </authorList>
    </citation>
    <scope>NUCLEOTIDE SEQUENCE [LARGE SCALE GENOMIC DNA]</scope>
    <source>
        <strain evidence="14">ResAG-96</strain>
    </source>
</reference>
<dbReference type="SUPFAM" id="SSF143631">
    <property type="entry name" value="ApbE-like"/>
    <property type="match status" value="1"/>
</dbReference>
<evidence type="ECO:0000256" key="8">
    <source>
        <dbReference type="ARBA" id="ARBA00031306"/>
    </source>
</evidence>
<evidence type="ECO:0000256" key="12">
    <source>
        <dbReference type="SAM" id="SignalP"/>
    </source>
</evidence>
<keyword evidence="6 10" id="KW-0274">FAD</keyword>
<evidence type="ECO:0000256" key="5">
    <source>
        <dbReference type="ARBA" id="ARBA00022723"/>
    </source>
</evidence>
<comment type="similarity">
    <text evidence="10">Belongs to the ApbE family.</text>
</comment>
<dbReference type="InterPro" id="IPR003374">
    <property type="entry name" value="ApbE-like_sf"/>
</dbReference>
<dbReference type="GO" id="GO:0046872">
    <property type="term" value="F:metal ion binding"/>
    <property type="evidence" value="ECO:0007669"/>
    <property type="project" value="UniProtKB-UniRule"/>
</dbReference>
<keyword evidence="4 10" id="KW-0808">Transferase</keyword>
<comment type="caution">
    <text evidence="13">The sequence shown here is derived from an EMBL/GenBank/DDBJ whole genome shotgun (WGS) entry which is preliminary data.</text>
</comment>
<feature type="signal peptide" evidence="12">
    <location>
        <begin position="1"/>
        <end position="42"/>
    </location>
</feature>
<dbReference type="PANTHER" id="PTHR30040">
    <property type="entry name" value="THIAMINE BIOSYNTHESIS LIPOPROTEIN APBE"/>
    <property type="match status" value="1"/>
</dbReference>
<proteinExistence type="inferred from homology"/>
<dbReference type="EC" id="2.7.1.180" evidence="1 10"/>